<dbReference type="PROSITE" id="PS51078">
    <property type="entry name" value="ICLR_ED"/>
    <property type="match status" value="1"/>
</dbReference>
<evidence type="ECO:0000256" key="1">
    <source>
        <dbReference type="ARBA" id="ARBA00023015"/>
    </source>
</evidence>
<dbReference type="InterPro" id="IPR029016">
    <property type="entry name" value="GAF-like_dom_sf"/>
</dbReference>
<dbReference type="PANTHER" id="PTHR30136">
    <property type="entry name" value="HELIX-TURN-HELIX TRANSCRIPTIONAL REGULATOR, ICLR FAMILY"/>
    <property type="match status" value="1"/>
</dbReference>
<sequence>MTSTAGRRMSVADSRGSAVAGAQTLDRGIRILWHLAERPNGETLTEMARSLGLNRNALHRMLEALAAHNLVRRTEDKRFHLAYGLVELASAVDSDLRGLAYPIMAALADSVDATAHLMVPVSDVEVQAVLVVEPRLAAAHIAFRTGQRHPIDRGSGGIAILAGRAARHDDPAEVMTAREQGYAVSTGHVIPGVIGVSVPVETPPTMSEVSIGVSLVDPEAVDQVAPQVVKAARELSAQLFASRSRVR</sequence>
<dbReference type="Proteomes" id="UP000584374">
    <property type="component" value="Unassembled WGS sequence"/>
</dbReference>
<evidence type="ECO:0000313" key="7">
    <source>
        <dbReference type="Proteomes" id="UP000584374"/>
    </source>
</evidence>
<keyword evidence="1" id="KW-0805">Transcription regulation</keyword>
<dbReference type="Gene3D" id="1.10.10.10">
    <property type="entry name" value="Winged helix-like DNA-binding domain superfamily/Winged helix DNA-binding domain"/>
    <property type="match status" value="1"/>
</dbReference>
<dbReference type="InterPro" id="IPR050707">
    <property type="entry name" value="HTH_MetabolicPath_Reg"/>
</dbReference>
<dbReference type="GO" id="GO:0003700">
    <property type="term" value="F:DNA-binding transcription factor activity"/>
    <property type="evidence" value="ECO:0007669"/>
    <property type="project" value="TreeGrafter"/>
</dbReference>
<dbReference type="InterPro" id="IPR014757">
    <property type="entry name" value="Tscrpt_reg_IclR_C"/>
</dbReference>
<comment type="caution">
    <text evidence="6">The sequence shown here is derived from an EMBL/GenBank/DDBJ whole genome shotgun (WGS) entry which is preliminary data.</text>
</comment>
<dbReference type="PANTHER" id="PTHR30136:SF24">
    <property type="entry name" value="HTH-TYPE TRANSCRIPTIONAL REPRESSOR ALLR"/>
    <property type="match status" value="1"/>
</dbReference>
<dbReference type="InterPro" id="IPR005471">
    <property type="entry name" value="Tscrpt_reg_IclR_N"/>
</dbReference>
<dbReference type="Gene3D" id="3.30.450.40">
    <property type="match status" value="2"/>
</dbReference>
<evidence type="ECO:0000256" key="3">
    <source>
        <dbReference type="ARBA" id="ARBA00023163"/>
    </source>
</evidence>
<keyword evidence="3" id="KW-0804">Transcription</keyword>
<evidence type="ECO:0000256" key="2">
    <source>
        <dbReference type="ARBA" id="ARBA00023125"/>
    </source>
</evidence>
<dbReference type="GO" id="GO:0045892">
    <property type="term" value="P:negative regulation of DNA-templated transcription"/>
    <property type="evidence" value="ECO:0007669"/>
    <property type="project" value="TreeGrafter"/>
</dbReference>
<keyword evidence="7" id="KW-1185">Reference proteome</keyword>
<dbReference type="RefSeq" id="WP_184729579.1">
    <property type="nucleotide sequence ID" value="NZ_JACHIW010000002.1"/>
</dbReference>
<evidence type="ECO:0000313" key="6">
    <source>
        <dbReference type="EMBL" id="MBB5158023.1"/>
    </source>
</evidence>
<feature type="domain" description="HTH iclR-type" evidence="4">
    <location>
        <begin position="22"/>
        <end position="83"/>
    </location>
</feature>
<evidence type="ECO:0000259" key="5">
    <source>
        <dbReference type="PROSITE" id="PS51078"/>
    </source>
</evidence>
<feature type="domain" description="IclR-ED" evidence="5">
    <location>
        <begin position="84"/>
        <end position="241"/>
    </location>
</feature>
<proteinExistence type="predicted"/>
<organism evidence="6 7">
    <name type="scientific">Saccharopolyspora phatthalungensis</name>
    <dbReference type="NCBI Taxonomy" id="664693"/>
    <lineage>
        <taxon>Bacteria</taxon>
        <taxon>Bacillati</taxon>
        <taxon>Actinomycetota</taxon>
        <taxon>Actinomycetes</taxon>
        <taxon>Pseudonocardiales</taxon>
        <taxon>Pseudonocardiaceae</taxon>
        <taxon>Saccharopolyspora</taxon>
    </lineage>
</organism>
<dbReference type="AlphaFoldDB" id="A0A840QJJ2"/>
<dbReference type="SUPFAM" id="SSF55781">
    <property type="entry name" value="GAF domain-like"/>
    <property type="match status" value="1"/>
</dbReference>
<reference evidence="6 7" key="1">
    <citation type="submission" date="2020-08" db="EMBL/GenBank/DDBJ databases">
        <title>Sequencing the genomes of 1000 actinobacteria strains.</title>
        <authorList>
            <person name="Klenk H.-P."/>
        </authorList>
    </citation>
    <scope>NUCLEOTIDE SEQUENCE [LARGE SCALE GENOMIC DNA]</scope>
    <source>
        <strain evidence="6 7">DSM 45584</strain>
    </source>
</reference>
<dbReference type="SMART" id="SM00346">
    <property type="entry name" value="HTH_ICLR"/>
    <property type="match status" value="1"/>
</dbReference>
<dbReference type="PROSITE" id="PS51077">
    <property type="entry name" value="HTH_ICLR"/>
    <property type="match status" value="1"/>
</dbReference>
<dbReference type="Pfam" id="PF09339">
    <property type="entry name" value="HTH_IclR"/>
    <property type="match status" value="1"/>
</dbReference>
<evidence type="ECO:0000259" key="4">
    <source>
        <dbReference type="PROSITE" id="PS51077"/>
    </source>
</evidence>
<dbReference type="EMBL" id="JACHIW010000002">
    <property type="protein sequence ID" value="MBB5158023.1"/>
    <property type="molecule type" value="Genomic_DNA"/>
</dbReference>
<keyword evidence="2 6" id="KW-0238">DNA-binding</keyword>
<dbReference type="InterPro" id="IPR036388">
    <property type="entry name" value="WH-like_DNA-bd_sf"/>
</dbReference>
<dbReference type="GO" id="GO:0003677">
    <property type="term" value="F:DNA binding"/>
    <property type="evidence" value="ECO:0007669"/>
    <property type="project" value="UniProtKB-KW"/>
</dbReference>
<dbReference type="SUPFAM" id="SSF46785">
    <property type="entry name" value="Winged helix' DNA-binding domain"/>
    <property type="match status" value="1"/>
</dbReference>
<gene>
    <name evidence="6" type="ORF">BJ970_005622</name>
</gene>
<accession>A0A840QJJ2</accession>
<protein>
    <submittedName>
        <fullName evidence="6">DNA-binding IclR family transcriptional regulator</fullName>
    </submittedName>
</protein>
<dbReference type="InterPro" id="IPR036390">
    <property type="entry name" value="WH_DNA-bd_sf"/>
</dbReference>
<name>A0A840QJJ2_9PSEU</name>